<feature type="compositionally biased region" description="Polar residues" evidence="6">
    <location>
        <begin position="1131"/>
        <end position="1141"/>
    </location>
</feature>
<evidence type="ECO:0000256" key="6">
    <source>
        <dbReference type="SAM" id="MobiDB-lite"/>
    </source>
</evidence>
<feature type="compositionally biased region" description="Low complexity" evidence="6">
    <location>
        <begin position="415"/>
        <end position="429"/>
    </location>
</feature>
<dbReference type="Pfam" id="PF04818">
    <property type="entry name" value="CID"/>
    <property type="match status" value="1"/>
</dbReference>
<feature type="region of interest" description="Disordered" evidence="6">
    <location>
        <begin position="330"/>
        <end position="436"/>
    </location>
</feature>
<feature type="compositionally biased region" description="Basic and acidic residues" evidence="6">
    <location>
        <begin position="146"/>
        <end position="187"/>
    </location>
</feature>
<feature type="compositionally biased region" description="Low complexity" evidence="6">
    <location>
        <begin position="572"/>
        <end position="586"/>
    </location>
</feature>
<dbReference type="GO" id="GO:0000993">
    <property type="term" value="F:RNA polymerase II complex binding"/>
    <property type="evidence" value="ECO:0007669"/>
    <property type="project" value="TreeGrafter"/>
</dbReference>
<feature type="compositionally biased region" description="Basic and acidic residues" evidence="6">
    <location>
        <begin position="372"/>
        <end position="391"/>
    </location>
</feature>
<dbReference type="Proteomes" id="UP000694565">
    <property type="component" value="Unplaced"/>
</dbReference>
<feature type="compositionally biased region" description="Low complexity" evidence="6">
    <location>
        <begin position="619"/>
        <end position="628"/>
    </location>
</feature>
<feature type="compositionally biased region" description="Pro residues" evidence="6">
    <location>
        <begin position="908"/>
        <end position="935"/>
    </location>
</feature>
<dbReference type="GO" id="GO:0031124">
    <property type="term" value="P:mRNA 3'-end processing"/>
    <property type="evidence" value="ECO:0007669"/>
    <property type="project" value="TreeGrafter"/>
</dbReference>
<feature type="compositionally biased region" description="Polar residues" evidence="6">
    <location>
        <begin position="553"/>
        <end position="571"/>
    </location>
</feature>
<feature type="compositionally biased region" description="Low complexity" evidence="6">
    <location>
        <begin position="188"/>
        <end position="198"/>
    </location>
</feature>
<dbReference type="SUPFAM" id="SSF48464">
    <property type="entry name" value="ENTH/VHS domain"/>
    <property type="match status" value="1"/>
</dbReference>
<protein>
    <recommendedName>
        <fullName evidence="5">Regulation of nuclear pre-mRNA domain-containing protein 2</fullName>
    </recommendedName>
</protein>
<feature type="compositionally biased region" description="Basic and acidic residues" evidence="6">
    <location>
        <begin position="590"/>
        <end position="605"/>
    </location>
</feature>
<dbReference type="Gene3D" id="1.25.40.90">
    <property type="match status" value="1"/>
</dbReference>
<reference evidence="8" key="1">
    <citation type="submission" date="2025-08" db="UniProtKB">
        <authorList>
            <consortium name="Ensembl"/>
        </authorList>
    </citation>
    <scope>IDENTIFICATION</scope>
</reference>
<comment type="subunit">
    <text evidence="4">Associates with the RNA polymerase II complex.</text>
</comment>
<feature type="compositionally biased region" description="Low complexity" evidence="6">
    <location>
        <begin position="1094"/>
        <end position="1107"/>
    </location>
</feature>
<dbReference type="FunFam" id="1.25.40.90:FF:000020">
    <property type="entry name" value="regulation of nuclear pre-mRNA domain-containing protein 2 isoform X1"/>
    <property type="match status" value="1"/>
</dbReference>
<organism evidence="8 9">
    <name type="scientific">Cyclopterus lumpus</name>
    <name type="common">Lumpsucker</name>
    <dbReference type="NCBI Taxonomy" id="8103"/>
    <lineage>
        <taxon>Eukaryota</taxon>
        <taxon>Metazoa</taxon>
        <taxon>Chordata</taxon>
        <taxon>Craniata</taxon>
        <taxon>Vertebrata</taxon>
        <taxon>Euteleostomi</taxon>
        <taxon>Actinopterygii</taxon>
        <taxon>Neopterygii</taxon>
        <taxon>Teleostei</taxon>
        <taxon>Neoteleostei</taxon>
        <taxon>Acanthomorphata</taxon>
        <taxon>Eupercaria</taxon>
        <taxon>Perciformes</taxon>
        <taxon>Cottioidei</taxon>
        <taxon>Cottales</taxon>
        <taxon>Cyclopteridae</taxon>
        <taxon>Cyclopterus</taxon>
    </lineage>
</organism>
<dbReference type="AlphaFoldDB" id="A0A8C2YXM8"/>
<evidence type="ECO:0000256" key="1">
    <source>
        <dbReference type="ARBA" id="ARBA00022481"/>
    </source>
</evidence>
<keyword evidence="1" id="KW-0488">Methylation</keyword>
<feature type="compositionally biased region" description="Low complexity" evidence="6">
    <location>
        <begin position="708"/>
        <end position="725"/>
    </location>
</feature>
<evidence type="ECO:0000259" key="7">
    <source>
        <dbReference type="PROSITE" id="PS51391"/>
    </source>
</evidence>
<feature type="compositionally biased region" description="Low complexity" evidence="6">
    <location>
        <begin position="502"/>
        <end position="511"/>
    </location>
</feature>
<feature type="compositionally biased region" description="Pro residues" evidence="6">
    <location>
        <begin position="948"/>
        <end position="987"/>
    </location>
</feature>
<dbReference type="Gene3D" id="6.10.250.2560">
    <property type="match status" value="1"/>
</dbReference>
<feature type="domain" description="CID" evidence="7">
    <location>
        <begin position="16"/>
        <end position="146"/>
    </location>
</feature>
<evidence type="ECO:0000313" key="8">
    <source>
        <dbReference type="Ensembl" id="ENSCLMP00005004913.1"/>
    </source>
</evidence>
<dbReference type="PANTHER" id="PTHR12460:SF40">
    <property type="entry name" value="REGULATION OF NUCLEAR PRE-MRNA DOMAIN-CONTAINING PROTEIN 2"/>
    <property type="match status" value="1"/>
</dbReference>
<dbReference type="SMART" id="SM00582">
    <property type="entry name" value="RPR"/>
    <property type="match status" value="1"/>
</dbReference>
<dbReference type="Ensembl" id="ENSCLMT00005005270.1">
    <property type="protein sequence ID" value="ENSCLMP00005004913.1"/>
    <property type="gene ID" value="ENSCLMG00005002666.1"/>
</dbReference>
<evidence type="ECO:0000256" key="5">
    <source>
        <dbReference type="ARBA" id="ARBA00067342"/>
    </source>
</evidence>
<evidence type="ECO:0000256" key="4">
    <source>
        <dbReference type="ARBA" id="ARBA00062892"/>
    </source>
</evidence>
<feature type="compositionally biased region" description="Pro residues" evidence="6">
    <location>
        <begin position="608"/>
        <end position="618"/>
    </location>
</feature>
<keyword evidence="9" id="KW-1185">Reference proteome</keyword>
<dbReference type="GeneTree" id="ENSGT00950000183094"/>
<name>A0A8C2YXM8_CYCLU</name>
<proteinExistence type="predicted"/>
<dbReference type="InterPro" id="IPR006569">
    <property type="entry name" value="CID_dom"/>
</dbReference>
<dbReference type="InterPro" id="IPR008942">
    <property type="entry name" value="ENTH_VHS"/>
</dbReference>
<accession>A0A8C2YXM8</accession>
<evidence type="ECO:0000256" key="3">
    <source>
        <dbReference type="ARBA" id="ARBA00022990"/>
    </source>
</evidence>
<keyword evidence="3" id="KW-0007">Acetylation</keyword>
<feature type="region of interest" description="Disordered" evidence="6">
    <location>
        <begin position="553"/>
        <end position="818"/>
    </location>
</feature>
<feature type="region of interest" description="Disordered" evidence="6">
    <location>
        <begin position="146"/>
        <end position="198"/>
    </location>
</feature>
<feature type="region of interest" description="Disordered" evidence="6">
    <location>
        <begin position="484"/>
        <end position="519"/>
    </location>
</feature>
<dbReference type="PANTHER" id="PTHR12460">
    <property type="entry name" value="CYCLIN-DEPENDENT KINASE INHIBITOR-RELATED PROTEIN"/>
    <property type="match status" value="1"/>
</dbReference>
<evidence type="ECO:0000256" key="2">
    <source>
        <dbReference type="ARBA" id="ARBA00022553"/>
    </source>
</evidence>
<reference evidence="8" key="2">
    <citation type="submission" date="2025-09" db="UniProtKB">
        <authorList>
            <consortium name="Ensembl"/>
        </authorList>
    </citation>
    <scope>IDENTIFICATION</scope>
</reference>
<dbReference type="PROSITE" id="PS51391">
    <property type="entry name" value="CID"/>
    <property type="match status" value="1"/>
</dbReference>
<feature type="region of interest" description="Disordered" evidence="6">
    <location>
        <begin position="882"/>
        <end position="991"/>
    </location>
</feature>
<feature type="compositionally biased region" description="Pro residues" evidence="6">
    <location>
        <begin position="1061"/>
        <end position="1074"/>
    </location>
</feature>
<evidence type="ECO:0000313" key="9">
    <source>
        <dbReference type="Proteomes" id="UP000694565"/>
    </source>
</evidence>
<feature type="region of interest" description="Disordered" evidence="6">
    <location>
        <begin position="1010"/>
        <end position="1210"/>
    </location>
</feature>
<keyword evidence="2" id="KW-0597">Phosphoprotein</keyword>
<sequence length="1210" mass="129809">MAAGSGAASGHGARGSNAGLEASLDRRFQGVSNTMESIQGLSNWCIENKKHHGLVVRHWMKWLKKSDNNHRLNLFYLANDVIQNCKRKNAIVFRSAFAEVLPNAAQFIRDGKVRKAVERIFTIWEERSVYPEEVIAQFKAGFNKKEKEREKQKLKQKEREKEKEKEKEREKEKEKEREKEKEKEKETPPATAPANTKAALKSKIVAEFTPHSLIEQLSRYKRAVAEEEFREKQLAALRVDVCSTEALKRLKDKAGGNKFAKDFEDGSLKLQEFVVFMEKELKTGPPLLEALGNADIFYEMQYKEVKIVANAYNAFANRVASLKRKLDSLKSTLPGPEDSPIPSPSEDAPSPTGSDSPYLGLGLSRAQVDPELDGKAMDEGDMPSDNRHMEDMDMSDEEAGAATEQQDDKKDKTDTAVAKSVAASTVPTTPTKASKINATAAATATAVTPTPAPAQSAPITPMGMNLEKVDLGKISSILSSLTSAMKNTAASPSPRPSPGTPTTPSGQAAASKATSSSPHLANFLSRVDITPEGILNALSKTKTPVLSSLLQSVTNATSAPPTRTSPESSAVKTLLTPTTPKTKPTLGNSLKRDTPGRTRDWEKGRRLSPPPPPPPPRLSAPSVSPPSLESKINSFLQGNPGFSLALGDVSPEGVDGTPVRDEAAGTPTQDEIMDTPGSVPESLGSSGGHNLSPTAYRSEPWDAVITPSGSSSNGDLPSSSSSSRHGAGKKSGTKLKEDEVMNLRKQVSSSPSNDMKGKKDGQHGQLRMMGNNRGIGERRQSAGSRKASSGSDDGGLSGKREGKAEQSPGGDGREGQYHRIETLVSPYTEGAPIQTLGYSNRPLAGERIKTVEGIRVIGRDSRGGGGASGRPGGAMWYEEEEYMEAQPPSNHAIRSPLNIGNEDMTPSMPLPPPHLLLPHLHPPPSHPHAHPPPQAPFQMPYHTDNIQGPPPSLLHQHPPPSHFFGPPPPIPRPPPPPVPQRPSPPPTHHAVPSAVMVGGVLVPVDRPLPLSLSVRSDGVDRSGLGPRGSKMGPPPLMASLLGEPPKLPRSGTVKEPFVPRHAPPLHRPGTPGVPLPLLGRVKEPLNLPLPPHSPTSSTPSPSTPNSPAVDTLPARLPAQSASLQKPPASPPAQTRNQTSNPVPLLNLPSSRPLMLSGPIAQRPLLRGRTPSRQFNQDRPMGGFRGGKRSGPPFTGGPFHSQKRPFLPPRY</sequence>